<dbReference type="EMBL" id="PUFO01000010">
    <property type="protein sequence ID" value="TDG80381.1"/>
    <property type="molecule type" value="Genomic_DNA"/>
</dbReference>
<accession>A0A4R5NSX8</accession>
<organism evidence="1 2">
    <name type="scientific">Secundilactobacillus malefermentans</name>
    <dbReference type="NCBI Taxonomy" id="176292"/>
    <lineage>
        <taxon>Bacteria</taxon>
        <taxon>Bacillati</taxon>
        <taxon>Bacillota</taxon>
        <taxon>Bacilli</taxon>
        <taxon>Lactobacillales</taxon>
        <taxon>Lactobacillaceae</taxon>
        <taxon>Secundilactobacillus</taxon>
    </lineage>
</organism>
<proteinExistence type="predicted"/>
<reference evidence="1 2" key="1">
    <citation type="journal article" date="2019" name="Appl. Microbiol. Biotechnol.">
        <title>Uncovering carbohydrate metabolism through a genotype-phenotype association study of 56 lactic acid bacteria genomes.</title>
        <authorList>
            <person name="Buron-Moles G."/>
            <person name="Chailyan A."/>
            <person name="Dolejs I."/>
            <person name="Forster J."/>
            <person name="Miks M.H."/>
        </authorList>
    </citation>
    <scope>NUCLEOTIDE SEQUENCE [LARGE SCALE GENOMIC DNA]</scope>
    <source>
        <strain evidence="1 2">ATCC 49373</strain>
    </source>
</reference>
<dbReference type="Proteomes" id="UP000294854">
    <property type="component" value="Unassembled WGS sequence"/>
</dbReference>
<evidence type="ECO:0000313" key="1">
    <source>
        <dbReference type="EMBL" id="TDG80381.1"/>
    </source>
</evidence>
<dbReference type="AlphaFoldDB" id="A0A4R5NSX8"/>
<dbReference type="STRING" id="1122149.FD44_GL001288"/>
<sequence length="61" mass="7249">MLKKIKTIENDVYYINEDLISCIKKVDSTVTDKESDWQVQLADDDDSTFTITYEQMNRKIR</sequence>
<comment type="caution">
    <text evidence="1">The sequence shown here is derived from an EMBL/GenBank/DDBJ whole genome shotgun (WGS) entry which is preliminary data.</text>
</comment>
<evidence type="ECO:0000313" key="2">
    <source>
        <dbReference type="Proteomes" id="UP000294854"/>
    </source>
</evidence>
<protein>
    <submittedName>
        <fullName evidence="1">Uncharacterized protein</fullName>
    </submittedName>
</protein>
<name>A0A4R5NSX8_9LACO</name>
<keyword evidence="2" id="KW-1185">Reference proteome</keyword>
<gene>
    <name evidence="1" type="ORF">C5L31_000747</name>
</gene>
<dbReference type="RefSeq" id="WP_010619874.1">
    <property type="nucleotide sequence ID" value="NZ_CP042371.1"/>
</dbReference>